<comment type="caution">
    <text evidence="1">The sequence shown here is derived from an EMBL/GenBank/DDBJ whole genome shotgun (WGS) entry which is preliminary data.</text>
</comment>
<accession>A0A840P5T8</accession>
<protein>
    <submittedName>
        <fullName evidence="1">Uncharacterized protein</fullName>
    </submittedName>
</protein>
<dbReference type="EMBL" id="JACHGN010000004">
    <property type="protein sequence ID" value="MBB5132587.1"/>
    <property type="molecule type" value="Genomic_DNA"/>
</dbReference>
<proteinExistence type="predicted"/>
<evidence type="ECO:0000313" key="1">
    <source>
        <dbReference type="EMBL" id="MBB5132587.1"/>
    </source>
</evidence>
<gene>
    <name evidence="1" type="ORF">HNP84_002303</name>
</gene>
<evidence type="ECO:0000313" key="2">
    <source>
        <dbReference type="Proteomes" id="UP000578449"/>
    </source>
</evidence>
<keyword evidence="2" id="KW-1185">Reference proteome</keyword>
<reference evidence="1 2" key="1">
    <citation type="submission" date="2020-08" db="EMBL/GenBank/DDBJ databases">
        <title>Genomic Encyclopedia of Type Strains, Phase IV (KMG-IV): sequencing the most valuable type-strain genomes for metagenomic binning, comparative biology and taxonomic classification.</title>
        <authorList>
            <person name="Goeker M."/>
        </authorList>
    </citation>
    <scope>NUCLEOTIDE SEQUENCE [LARGE SCALE GENOMIC DNA]</scope>
    <source>
        <strain evidence="1 2">DSM 45615</strain>
    </source>
</reference>
<name>A0A840P5T8_9ACTN</name>
<organism evidence="1 2">
    <name type="scientific">Thermocatellispora tengchongensis</name>
    <dbReference type="NCBI Taxonomy" id="1073253"/>
    <lineage>
        <taxon>Bacteria</taxon>
        <taxon>Bacillati</taxon>
        <taxon>Actinomycetota</taxon>
        <taxon>Actinomycetes</taxon>
        <taxon>Streptosporangiales</taxon>
        <taxon>Streptosporangiaceae</taxon>
        <taxon>Thermocatellispora</taxon>
    </lineage>
</organism>
<sequence length="73" mass="8562">MAFFLAGQWLFRERTHDRALRLKGLRVECDKRASRRKSRPPIPWGALPLEVNDTRLDAERFEVGYPLIRHGST</sequence>
<dbReference type="Proteomes" id="UP000578449">
    <property type="component" value="Unassembled WGS sequence"/>
</dbReference>
<dbReference type="AlphaFoldDB" id="A0A840P5T8"/>